<organism evidence="7 8">
    <name type="scientific">Thielaviopsis punctulata</name>
    <dbReference type="NCBI Taxonomy" id="72032"/>
    <lineage>
        <taxon>Eukaryota</taxon>
        <taxon>Fungi</taxon>
        <taxon>Dikarya</taxon>
        <taxon>Ascomycota</taxon>
        <taxon>Pezizomycotina</taxon>
        <taxon>Sordariomycetes</taxon>
        <taxon>Hypocreomycetidae</taxon>
        <taxon>Microascales</taxon>
        <taxon>Ceratocystidaceae</taxon>
        <taxon>Thielaviopsis</taxon>
    </lineage>
</organism>
<name>A0A0F4Z8T2_9PEZI</name>
<comment type="similarity">
    <text evidence="5 6">Belongs to the URM1 family.</text>
</comment>
<dbReference type="UniPathway" id="UPA00988"/>
<gene>
    <name evidence="5" type="primary">URM1</name>
    <name evidence="7" type="ORF">TD95_002130</name>
</gene>
<dbReference type="GO" id="GO:0034227">
    <property type="term" value="P:tRNA thio-modification"/>
    <property type="evidence" value="ECO:0007669"/>
    <property type="project" value="UniProtKB-UniRule"/>
</dbReference>
<dbReference type="InterPro" id="IPR015221">
    <property type="entry name" value="Urm1"/>
</dbReference>
<evidence type="ECO:0000256" key="1">
    <source>
        <dbReference type="ARBA" id="ARBA00022490"/>
    </source>
</evidence>
<feature type="cross-link" description="Glycyl lysine isopeptide (Gly-Lys) (interchain with K-? in acceptor proteins)" evidence="5">
    <location>
        <position position="87"/>
    </location>
</feature>
<dbReference type="Pfam" id="PF09138">
    <property type="entry name" value="Urm1"/>
    <property type="match status" value="1"/>
</dbReference>
<dbReference type="GO" id="GO:0005829">
    <property type="term" value="C:cytosol"/>
    <property type="evidence" value="ECO:0007669"/>
    <property type="project" value="UniProtKB-UniRule"/>
</dbReference>
<dbReference type="Proteomes" id="UP000033483">
    <property type="component" value="Unassembled WGS sequence"/>
</dbReference>
<comment type="pathway">
    <text evidence="5 6">tRNA modification; 5-methoxycarbonylmethyl-2-thiouridine-tRNA biosynthesis.</text>
</comment>
<dbReference type="OrthoDB" id="10248987at2759"/>
<reference evidence="7 8" key="1">
    <citation type="submission" date="2015-03" db="EMBL/GenBank/DDBJ databases">
        <authorList>
            <person name="Radwan O."/>
            <person name="Al-Naeli F.A."/>
            <person name="Rendon G.A."/>
            <person name="Fields C."/>
        </authorList>
    </citation>
    <scope>NUCLEOTIDE SEQUENCE [LARGE SCALE GENOMIC DNA]</scope>
    <source>
        <strain evidence="7">CR-DP1</strain>
    </source>
</reference>
<accession>A0A0F4Z8T2</accession>
<dbReference type="InterPro" id="IPR016155">
    <property type="entry name" value="Mopterin_synth/thiamin_S_b"/>
</dbReference>
<keyword evidence="4 5" id="KW-0833">Ubl conjugation pathway</keyword>
<proteinExistence type="inferred from homology"/>
<keyword evidence="3 5" id="KW-0819">tRNA processing</keyword>
<comment type="caution">
    <text evidence="7">The sequence shown here is derived from an EMBL/GenBank/DDBJ whole genome shotgun (WGS) entry which is preliminary data.</text>
</comment>
<dbReference type="PANTHER" id="PTHR14986">
    <property type="entry name" value="RURM1 PROTEIN"/>
    <property type="match status" value="1"/>
</dbReference>
<feature type="modified residue" description="1-thioglycine" evidence="5">
    <location>
        <position position="87"/>
    </location>
</feature>
<evidence type="ECO:0000256" key="2">
    <source>
        <dbReference type="ARBA" id="ARBA00022499"/>
    </source>
</evidence>
<dbReference type="Gene3D" id="3.10.20.30">
    <property type="match status" value="1"/>
</dbReference>
<evidence type="ECO:0000313" key="8">
    <source>
        <dbReference type="Proteomes" id="UP000033483"/>
    </source>
</evidence>
<evidence type="ECO:0000256" key="6">
    <source>
        <dbReference type="RuleBase" id="RU361182"/>
    </source>
</evidence>
<dbReference type="SUPFAM" id="SSF54285">
    <property type="entry name" value="MoaD/ThiS"/>
    <property type="match status" value="1"/>
</dbReference>
<protein>
    <recommendedName>
        <fullName evidence="5 6">Ubiquitin-related modifier 1</fullName>
    </recommendedName>
</protein>
<dbReference type="GO" id="GO:0032447">
    <property type="term" value="P:protein urmylation"/>
    <property type="evidence" value="ECO:0007669"/>
    <property type="project" value="UniProtKB-UniRule"/>
</dbReference>
<comment type="function">
    <text evidence="5">Acts as a sulfur carrier required for 2-thiolation of mcm(5)S(2)U at tRNA wobble positions of cytosolic tRNA(Lys), tRNA(Glu) and tRNA(Gln). Serves as sulfur donor in tRNA 2-thiolation reaction by being thiocarboxylated (-COSH) at its C-terminus by the MOCS3 homolog UBA4. The sulfur is then transferred to tRNA to form 2-thiolation of mcm(5)S(2)U. Prior mcm(5) tRNA modification by the elongator complex is required for 2-thiolation. Also acts as a ubiquitin-like protein (UBL) that is covalently conjugated via an isopeptide bond to lysine residues of target proteins such as AHP1. The thiocarboxylated form serves as substrate for conjugation and oxidative stress specifically induces the formation of UBL-protein conjugates.</text>
</comment>
<keyword evidence="8" id="KW-1185">Reference proteome</keyword>
<comment type="subcellular location">
    <subcellularLocation>
        <location evidence="5 6">Cytoplasm</location>
    </subcellularLocation>
</comment>
<evidence type="ECO:0000256" key="3">
    <source>
        <dbReference type="ARBA" id="ARBA00022694"/>
    </source>
</evidence>
<evidence type="ECO:0000256" key="4">
    <source>
        <dbReference type="ARBA" id="ARBA00022786"/>
    </source>
</evidence>
<evidence type="ECO:0000313" key="7">
    <source>
        <dbReference type="EMBL" id="KKA26912.1"/>
    </source>
</evidence>
<keyword evidence="1 5" id="KW-0963">Cytoplasm</keyword>
<comment type="PTM">
    <text evidence="5">C-terminal thiocarboxylation occurs in 2 steps, it is first acyl-adenylated (-COAMP) via the hesA/moeB/thiF part of UBA4, then thiocarboxylated (-COSH) via the rhodanese domain of UBA4.</text>
</comment>
<dbReference type="GO" id="GO:0002098">
    <property type="term" value="P:tRNA wobble uridine modification"/>
    <property type="evidence" value="ECO:0007669"/>
    <property type="project" value="UniProtKB-UniRule"/>
</dbReference>
<dbReference type="AlphaFoldDB" id="A0A0F4Z8T2"/>
<dbReference type="InterPro" id="IPR012675">
    <property type="entry name" value="Beta-grasp_dom_sf"/>
</dbReference>
<evidence type="ECO:0000256" key="5">
    <source>
        <dbReference type="HAMAP-Rule" id="MF_03048"/>
    </source>
</evidence>
<dbReference type="EMBL" id="LAEV01001948">
    <property type="protein sequence ID" value="KKA26912.1"/>
    <property type="molecule type" value="Genomic_DNA"/>
</dbReference>
<keyword evidence="2 5" id="KW-1017">Isopeptide bond</keyword>
<dbReference type="HAMAP" id="MF_03048">
    <property type="entry name" value="Urm1"/>
    <property type="match status" value="1"/>
</dbReference>
<sequence>MSATGVCSELLDNTGQIKPSITVGELITHLSEDVMKDSRKDLFVIDGHIRPGIMVLINEVDWELEGEEECELVDGDEVLFVSTLHGG</sequence>